<reference evidence="2 3" key="1">
    <citation type="journal article" date="2016" name="Mol. Biol. Evol.">
        <title>Comparative Genomics of Early-Diverging Mushroom-Forming Fungi Provides Insights into the Origins of Lignocellulose Decay Capabilities.</title>
        <authorList>
            <person name="Nagy L.G."/>
            <person name="Riley R."/>
            <person name="Tritt A."/>
            <person name="Adam C."/>
            <person name="Daum C."/>
            <person name="Floudas D."/>
            <person name="Sun H."/>
            <person name="Yadav J.S."/>
            <person name="Pangilinan J."/>
            <person name="Larsson K.H."/>
            <person name="Matsuura K."/>
            <person name="Barry K."/>
            <person name="Labutti K."/>
            <person name="Kuo R."/>
            <person name="Ohm R.A."/>
            <person name="Bhattacharya S.S."/>
            <person name="Shirouzu T."/>
            <person name="Yoshinaga Y."/>
            <person name="Martin F.M."/>
            <person name="Grigoriev I.V."/>
            <person name="Hibbett D.S."/>
        </authorList>
    </citation>
    <scope>NUCLEOTIDE SEQUENCE [LARGE SCALE GENOMIC DNA]</scope>
    <source>
        <strain evidence="2 3">TUFC12733</strain>
    </source>
</reference>
<protein>
    <submittedName>
        <fullName evidence="2">Uncharacterized protein</fullName>
    </submittedName>
</protein>
<name>A0A167M9P1_CALVF</name>
<evidence type="ECO:0000313" key="3">
    <source>
        <dbReference type="Proteomes" id="UP000076738"/>
    </source>
</evidence>
<accession>A0A167M9P1</accession>
<evidence type="ECO:0000256" key="1">
    <source>
        <dbReference type="SAM" id="MobiDB-lite"/>
    </source>
</evidence>
<evidence type="ECO:0000313" key="2">
    <source>
        <dbReference type="EMBL" id="KZO96485.1"/>
    </source>
</evidence>
<feature type="compositionally biased region" description="Polar residues" evidence="1">
    <location>
        <begin position="391"/>
        <end position="404"/>
    </location>
</feature>
<feature type="compositionally biased region" description="Polar residues" evidence="1">
    <location>
        <begin position="439"/>
        <end position="454"/>
    </location>
</feature>
<dbReference type="Proteomes" id="UP000076738">
    <property type="component" value="Unassembled WGS sequence"/>
</dbReference>
<dbReference type="AlphaFoldDB" id="A0A167M9P1"/>
<organism evidence="2 3">
    <name type="scientific">Calocera viscosa (strain TUFC12733)</name>
    <dbReference type="NCBI Taxonomy" id="1330018"/>
    <lineage>
        <taxon>Eukaryota</taxon>
        <taxon>Fungi</taxon>
        <taxon>Dikarya</taxon>
        <taxon>Basidiomycota</taxon>
        <taxon>Agaricomycotina</taxon>
        <taxon>Dacrymycetes</taxon>
        <taxon>Dacrymycetales</taxon>
        <taxon>Dacrymycetaceae</taxon>
        <taxon>Calocera</taxon>
    </lineage>
</organism>
<gene>
    <name evidence="2" type="ORF">CALVIDRAFT_563964</name>
</gene>
<sequence length="505" mass="56343">MVNFKGDQKAWLLEHLARFSQQVRQRQGKAYAKQICNAFKATFPDYLPKKDEENVDEQIYVFLKNNKAQLDDPLTLLSMPQEKLPPLMNQAREAMAADIPNFDQELAAYAASVKKIIFQARPQFLKRCWLEELSEERRKEYLDVAAKRRAENLPDMTSSSARWSSEQISRSISGFHDALRARTGWVCFSLAGGLDQSGVRAMTRVDSGRTPAGLGFSEFHLKYEDDVQQLWREFVKSAVVSAISNAPARMLPTLQHHGNNSPILPLLQSSWNRLDIAVVLSAFFQHLYEHEVGSPSLEWLSARVKPGRLPLNVLFRHPEDMTFVDLLSVYEHIQKQQAAHGEAYTFFDADDPAAPFSTSSSGSQTLTAPNNRHEHGSIPHGRQGRRDASGQMPSHSGTNHSAESQYDALLAEPLTPPPPSSDAGSEDCRSARPTEHAATLSNRQTAGRGLQSTGEGDFAIQHGKDKAARKRKNVPADASQRRKRTMRGGNSARFVAAQVGPYKQK</sequence>
<feature type="compositionally biased region" description="Polar residues" evidence="1">
    <location>
        <begin position="356"/>
        <end position="370"/>
    </location>
</feature>
<feature type="compositionally biased region" description="Basic and acidic residues" evidence="1">
    <location>
        <begin position="426"/>
        <end position="435"/>
    </location>
</feature>
<feature type="region of interest" description="Disordered" evidence="1">
    <location>
        <begin position="355"/>
        <end position="505"/>
    </location>
</feature>
<proteinExistence type="predicted"/>
<dbReference type="OrthoDB" id="3395039at2759"/>
<keyword evidence="3" id="KW-1185">Reference proteome</keyword>
<dbReference type="EMBL" id="KV417284">
    <property type="protein sequence ID" value="KZO96485.1"/>
    <property type="molecule type" value="Genomic_DNA"/>
</dbReference>